<dbReference type="GO" id="GO:0043161">
    <property type="term" value="P:proteasome-mediated ubiquitin-dependent protein catabolic process"/>
    <property type="evidence" value="ECO:0007669"/>
    <property type="project" value="TreeGrafter"/>
</dbReference>
<keyword evidence="6" id="KW-0833">Ubl conjugation pathway</keyword>
<sequence length="142" mass="16296">MIQTSQAVDRQQDNTTFSLVQIHMMVRSPVGSQRDRGLTHDLKLRPFKTKSVAMMEDECVKPPVKTLNLHNGFKCPVCSKSVASNEMEVHFIMCLSKPRLSYNEHLVVRPCGDPDADANQIRRKNNQKRSTRTYPGRIRHHP</sequence>
<comment type="pathway">
    <text evidence="3">Protein modification; protein ubiquitination.</text>
</comment>
<dbReference type="GO" id="GO:0070936">
    <property type="term" value="P:protein K48-linked ubiquitination"/>
    <property type="evidence" value="ECO:0007669"/>
    <property type="project" value="TreeGrafter"/>
</dbReference>
<name>A0A6A4TDD3_SCOMX</name>
<comment type="caution">
    <text evidence="9">The sequence shown here is derived from an EMBL/GenBank/DDBJ whole genome shotgun (WGS) entry which is preliminary data.</text>
</comment>
<dbReference type="EMBL" id="VEVO01000006">
    <property type="protein sequence ID" value="KAF0040881.1"/>
    <property type="molecule type" value="Genomic_DNA"/>
</dbReference>
<proteinExistence type="predicted"/>
<gene>
    <name evidence="9" type="ORF">F2P81_006779</name>
</gene>
<evidence type="ECO:0000313" key="9">
    <source>
        <dbReference type="EMBL" id="KAF0040881.1"/>
    </source>
</evidence>
<dbReference type="GO" id="GO:0005737">
    <property type="term" value="C:cytoplasm"/>
    <property type="evidence" value="ECO:0007669"/>
    <property type="project" value="TreeGrafter"/>
</dbReference>
<reference evidence="9 10" key="1">
    <citation type="submission" date="2019-06" db="EMBL/GenBank/DDBJ databases">
        <title>Draft genomes of female and male turbot (Scophthalmus maximus).</title>
        <authorList>
            <person name="Xu H."/>
            <person name="Xu X.-W."/>
            <person name="Shao C."/>
            <person name="Chen S."/>
        </authorList>
    </citation>
    <scope>NUCLEOTIDE SEQUENCE [LARGE SCALE GENOMIC DNA]</scope>
    <source>
        <strain evidence="9">Ysfricsl-2016a</strain>
        <tissue evidence="9">Blood</tissue>
    </source>
</reference>
<evidence type="ECO:0000313" key="10">
    <source>
        <dbReference type="Proteomes" id="UP000438429"/>
    </source>
</evidence>
<feature type="compositionally biased region" description="Basic residues" evidence="8">
    <location>
        <begin position="121"/>
        <end position="142"/>
    </location>
</feature>
<dbReference type="EC" id="2.3.2.27" evidence="4"/>
<accession>A0A6A4TDD3</accession>
<keyword evidence="7" id="KW-0472">Membrane</keyword>
<comment type="catalytic activity">
    <reaction evidence="1">
        <text>S-ubiquitinyl-[E2 ubiquitin-conjugating enzyme]-L-cysteine + [acceptor protein]-L-lysine = [E2 ubiquitin-conjugating enzyme]-L-cysteine + N(6)-ubiquitinyl-[acceptor protein]-L-lysine.</text>
        <dbReference type="EC" id="2.3.2.27"/>
    </reaction>
</comment>
<evidence type="ECO:0000256" key="5">
    <source>
        <dbReference type="ARBA" id="ARBA00022679"/>
    </source>
</evidence>
<evidence type="ECO:0000256" key="8">
    <source>
        <dbReference type="SAM" id="MobiDB-lite"/>
    </source>
</evidence>
<evidence type="ECO:0000256" key="2">
    <source>
        <dbReference type="ARBA" id="ARBA00004370"/>
    </source>
</evidence>
<protein>
    <recommendedName>
        <fullName evidence="4">RING-type E3 ubiquitin transferase</fullName>
        <ecNumber evidence="4">2.3.2.27</ecNumber>
    </recommendedName>
</protein>
<dbReference type="PANTHER" id="PTHR46661:SF2">
    <property type="entry name" value="E3 UBIQUITIN-PROTEIN LIGASE ZNRF1"/>
    <property type="match status" value="1"/>
</dbReference>
<dbReference type="GO" id="GO:0061630">
    <property type="term" value="F:ubiquitin protein ligase activity"/>
    <property type="evidence" value="ECO:0007669"/>
    <property type="project" value="UniProtKB-EC"/>
</dbReference>
<evidence type="ECO:0000256" key="7">
    <source>
        <dbReference type="ARBA" id="ARBA00023136"/>
    </source>
</evidence>
<dbReference type="InterPro" id="IPR051878">
    <property type="entry name" value="ZNRF_ubiq-protein_ligase"/>
</dbReference>
<evidence type="ECO:0000256" key="6">
    <source>
        <dbReference type="ARBA" id="ARBA00022786"/>
    </source>
</evidence>
<organism evidence="9 10">
    <name type="scientific">Scophthalmus maximus</name>
    <name type="common">Turbot</name>
    <name type="synonym">Psetta maxima</name>
    <dbReference type="NCBI Taxonomy" id="52904"/>
    <lineage>
        <taxon>Eukaryota</taxon>
        <taxon>Metazoa</taxon>
        <taxon>Chordata</taxon>
        <taxon>Craniata</taxon>
        <taxon>Vertebrata</taxon>
        <taxon>Euteleostomi</taxon>
        <taxon>Actinopterygii</taxon>
        <taxon>Neopterygii</taxon>
        <taxon>Teleostei</taxon>
        <taxon>Neoteleostei</taxon>
        <taxon>Acanthomorphata</taxon>
        <taxon>Carangaria</taxon>
        <taxon>Pleuronectiformes</taxon>
        <taxon>Pleuronectoidei</taxon>
        <taxon>Scophthalmidae</taxon>
        <taxon>Scophthalmus</taxon>
    </lineage>
</organism>
<comment type="subcellular location">
    <subcellularLocation>
        <location evidence="2">Membrane</location>
    </subcellularLocation>
</comment>
<evidence type="ECO:0000256" key="3">
    <source>
        <dbReference type="ARBA" id="ARBA00004906"/>
    </source>
</evidence>
<dbReference type="GO" id="GO:0016020">
    <property type="term" value="C:membrane"/>
    <property type="evidence" value="ECO:0007669"/>
    <property type="project" value="UniProtKB-SubCell"/>
</dbReference>
<keyword evidence="5" id="KW-0808">Transferase</keyword>
<dbReference type="AlphaFoldDB" id="A0A6A4TDD3"/>
<evidence type="ECO:0000256" key="1">
    <source>
        <dbReference type="ARBA" id="ARBA00000900"/>
    </source>
</evidence>
<dbReference type="PANTHER" id="PTHR46661">
    <property type="entry name" value="E3 UBIQUITIN-PROTEIN LIGASE ZNRF1-LIKE PROTEIN"/>
    <property type="match status" value="1"/>
</dbReference>
<feature type="region of interest" description="Disordered" evidence="8">
    <location>
        <begin position="113"/>
        <end position="142"/>
    </location>
</feature>
<dbReference type="Proteomes" id="UP000438429">
    <property type="component" value="Unassembled WGS sequence"/>
</dbReference>
<evidence type="ECO:0000256" key="4">
    <source>
        <dbReference type="ARBA" id="ARBA00012483"/>
    </source>
</evidence>